<dbReference type="SMART" id="SM00855">
    <property type="entry name" value="PGAM"/>
    <property type="match status" value="1"/>
</dbReference>
<dbReference type="Proteomes" id="UP001596288">
    <property type="component" value="Unassembled WGS sequence"/>
</dbReference>
<proteinExistence type="predicted"/>
<keyword evidence="4" id="KW-1185">Reference proteome</keyword>
<dbReference type="RefSeq" id="WP_137612058.1">
    <property type="nucleotide sequence ID" value="NZ_BJDF01000017.1"/>
</dbReference>
<dbReference type="PANTHER" id="PTHR48100:SF1">
    <property type="entry name" value="HISTIDINE PHOSPHATASE FAMILY PROTEIN-RELATED"/>
    <property type="match status" value="1"/>
</dbReference>
<keyword evidence="2" id="KW-0413">Isomerase</keyword>
<keyword evidence="1" id="KW-0324">Glycolysis</keyword>
<dbReference type="PANTHER" id="PTHR48100">
    <property type="entry name" value="BROAD-SPECIFICITY PHOSPHATASE YOR283W-RELATED"/>
    <property type="match status" value="1"/>
</dbReference>
<name>A0ABW1RQG7_9LACO</name>
<gene>
    <name evidence="3" type="ORF">ACFQAV_12675</name>
</gene>
<dbReference type="Gene3D" id="3.40.50.1240">
    <property type="entry name" value="Phosphoglycerate mutase-like"/>
    <property type="match status" value="1"/>
</dbReference>
<organism evidence="3 4">
    <name type="scientific">Companilactobacillus huachuanensis</name>
    <dbReference type="NCBI Taxonomy" id="2559914"/>
    <lineage>
        <taxon>Bacteria</taxon>
        <taxon>Bacillati</taxon>
        <taxon>Bacillota</taxon>
        <taxon>Bacilli</taxon>
        <taxon>Lactobacillales</taxon>
        <taxon>Lactobacillaceae</taxon>
        <taxon>Companilactobacillus</taxon>
    </lineage>
</organism>
<dbReference type="CDD" id="cd07067">
    <property type="entry name" value="HP_PGM_like"/>
    <property type="match status" value="1"/>
</dbReference>
<evidence type="ECO:0000256" key="2">
    <source>
        <dbReference type="ARBA" id="ARBA00023235"/>
    </source>
</evidence>
<accession>A0ABW1RQG7</accession>
<dbReference type="EC" id="3.1.3.-" evidence="3"/>
<dbReference type="InterPro" id="IPR013078">
    <property type="entry name" value="His_Pase_superF_clade-1"/>
</dbReference>
<comment type="caution">
    <text evidence="3">The sequence shown here is derived from an EMBL/GenBank/DDBJ whole genome shotgun (WGS) entry which is preliminary data.</text>
</comment>
<evidence type="ECO:0000256" key="1">
    <source>
        <dbReference type="ARBA" id="ARBA00023152"/>
    </source>
</evidence>
<dbReference type="Pfam" id="PF00300">
    <property type="entry name" value="His_Phos_1"/>
    <property type="match status" value="1"/>
</dbReference>
<dbReference type="SUPFAM" id="SSF53254">
    <property type="entry name" value="Phosphoglycerate mutase-like"/>
    <property type="match status" value="1"/>
</dbReference>
<evidence type="ECO:0000313" key="4">
    <source>
        <dbReference type="Proteomes" id="UP001596288"/>
    </source>
</evidence>
<sequence>MVELYVVRHGETDTNHEGRINGHATNLDLNTQGVQQVKDLDEHVNINYFDEVYSSPLKRAIQTAEILNHGVHQIIIDDRLSEINYGSWDGLKMIETKRKYPDAFDENAYVLPNYTKYAIGGEENEHVYSRVKDFIKDMSNKGDKKILIVCHGFISRSFCKVITGIPNISDIVQPDNAGVSKYRISSSGHAYLVYYDCVNDMHSVVRANDIHSL</sequence>
<dbReference type="InterPro" id="IPR001345">
    <property type="entry name" value="PG/BPGM_mutase_AS"/>
</dbReference>
<evidence type="ECO:0000313" key="3">
    <source>
        <dbReference type="EMBL" id="MFC6177664.1"/>
    </source>
</evidence>
<reference evidence="4" key="1">
    <citation type="journal article" date="2019" name="Int. J. Syst. Evol. Microbiol.">
        <title>The Global Catalogue of Microorganisms (GCM) 10K type strain sequencing project: providing services to taxonomists for standard genome sequencing and annotation.</title>
        <authorList>
            <consortium name="The Broad Institute Genomics Platform"/>
            <consortium name="The Broad Institute Genome Sequencing Center for Infectious Disease"/>
            <person name="Wu L."/>
            <person name="Ma J."/>
        </authorList>
    </citation>
    <scope>NUCLEOTIDE SEQUENCE [LARGE SCALE GENOMIC DNA]</scope>
    <source>
        <strain evidence="4">CCM 8927</strain>
    </source>
</reference>
<dbReference type="PROSITE" id="PS00175">
    <property type="entry name" value="PG_MUTASE"/>
    <property type="match status" value="1"/>
</dbReference>
<dbReference type="InterPro" id="IPR029033">
    <property type="entry name" value="His_PPase_superfam"/>
</dbReference>
<dbReference type="InterPro" id="IPR050275">
    <property type="entry name" value="PGM_Phosphatase"/>
</dbReference>
<protein>
    <submittedName>
        <fullName evidence="3">Histidine phosphatase family protein</fullName>
        <ecNumber evidence="3">3.1.3.-</ecNumber>
    </submittedName>
</protein>
<dbReference type="GO" id="GO:0016787">
    <property type="term" value="F:hydrolase activity"/>
    <property type="evidence" value="ECO:0007669"/>
    <property type="project" value="UniProtKB-KW"/>
</dbReference>
<keyword evidence="3" id="KW-0378">Hydrolase</keyword>
<dbReference type="EMBL" id="JBHSSF010000041">
    <property type="protein sequence ID" value="MFC6177664.1"/>
    <property type="molecule type" value="Genomic_DNA"/>
</dbReference>